<dbReference type="SUPFAM" id="SSF53756">
    <property type="entry name" value="UDP-Glycosyltransferase/glycogen phosphorylase"/>
    <property type="match status" value="1"/>
</dbReference>
<evidence type="ECO:0000313" key="2">
    <source>
        <dbReference type="EMBL" id="QOR73364.1"/>
    </source>
</evidence>
<keyword evidence="2" id="KW-0808">Transferase</keyword>
<feature type="domain" description="Glycosyl transferase family 1" evidence="1">
    <location>
        <begin position="209"/>
        <end position="363"/>
    </location>
</feature>
<accession>A0A7M1T2J3</accession>
<dbReference type="Gene3D" id="3.40.50.2000">
    <property type="entry name" value="Glycogen Phosphorylase B"/>
    <property type="match status" value="2"/>
</dbReference>
<protein>
    <submittedName>
        <fullName evidence="2">Glycosyltransferase</fullName>
    </submittedName>
</protein>
<dbReference type="PANTHER" id="PTHR12526:SF630">
    <property type="entry name" value="GLYCOSYLTRANSFERASE"/>
    <property type="match status" value="1"/>
</dbReference>
<evidence type="ECO:0000259" key="1">
    <source>
        <dbReference type="Pfam" id="PF00534"/>
    </source>
</evidence>
<evidence type="ECO:0000313" key="3">
    <source>
        <dbReference type="Proteomes" id="UP000593605"/>
    </source>
</evidence>
<dbReference type="EMBL" id="CP063145">
    <property type="protein sequence ID" value="QOR73364.1"/>
    <property type="molecule type" value="Genomic_DNA"/>
</dbReference>
<dbReference type="Pfam" id="PF00534">
    <property type="entry name" value="Glycos_transf_1"/>
    <property type="match status" value="1"/>
</dbReference>
<dbReference type="GO" id="GO:0016757">
    <property type="term" value="F:glycosyltransferase activity"/>
    <property type="evidence" value="ECO:0007669"/>
    <property type="project" value="InterPro"/>
</dbReference>
<dbReference type="Proteomes" id="UP000593605">
    <property type="component" value="Chromosome"/>
</dbReference>
<dbReference type="RefSeq" id="WP_193439522.1">
    <property type="nucleotide sequence ID" value="NZ_CP063145.1"/>
</dbReference>
<proteinExistence type="predicted"/>
<name>A0A7M1T2J3_9FLAO</name>
<organism evidence="2 3">
    <name type="scientific">Cruoricaptor ignavus</name>
    <dbReference type="NCBI Taxonomy" id="1118202"/>
    <lineage>
        <taxon>Bacteria</taxon>
        <taxon>Pseudomonadati</taxon>
        <taxon>Bacteroidota</taxon>
        <taxon>Flavobacteriia</taxon>
        <taxon>Flavobacteriales</taxon>
        <taxon>Weeksellaceae</taxon>
        <taxon>Cruoricaptor</taxon>
    </lineage>
</organism>
<reference evidence="2 3" key="1">
    <citation type="submission" date="2020-10" db="EMBL/GenBank/DDBJ databases">
        <title>Complete genome of Cruoricapor ignavus strain M1214 isolated from the blood culture of a febrile patient.</title>
        <authorList>
            <person name="Guglielmino C.J.D."/>
        </authorList>
    </citation>
    <scope>NUCLEOTIDE SEQUENCE [LARGE SCALE GENOMIC DNA]</scope>
    <source>
        <strain evidence="2 3">M1214</strain>
    </source>
</reference>
<dbReference type="CDD" id="cd03811">
    <property type="entry name" value="GT4_GT28_WabH-like"/>
    <property type="match status" value="1"/>
</dbReference>
<dbReference type="AlphaFoldDB" id="A0A7M1T2J3"/>
<dbReference type="PANTHER" id="PTHR12526">
    <property type="entry name" value="GLYCOSYLTRANSFERASE"/>
    <property type="match status" value="1"/>
</dbReference>
<dbReference type="KEGG" id="civ:IMZ16_07450"/>
<sequence>MTANRKKTKILFRHRSMEMGGVEKVMLSLLNNLDWEKFEMAVLLSLNQGELRDDFPKAVRKVFLAKGREDLSKNPLIQKIQLFLRQRKLARLNRKPEIIDKEILKDSYDVEIAMTYNDFPMVLNSSNKNSKKIGWFHSDITVPKLQPKVPQILGEIPKFDFFIFGSKQSKDIFTESYPHIKLPPNEILRNPIPIDEIKSKSLAEIPVLQGDKIFVSVNRLHSRKGFHKLISAHAKLIADGYSHHIYIVGDGEERASLEEQIKKLKVENTFHLLGTKTNPYPYIKNADYFIMPSESEGWPLVIADALILKKPILATNVGGIPEMITHEKTGYLMNYDEQSIYDGMKNFLTNPELLQTINENLRNSEEMFDNQKIFDKIEGILLNLAEK</sequence>
<dbReference type="InterPro" id="IPR001296">
    <property type="entry name" value="Glyco_trans_1"/>
</dbReference>
<gene>
    <name evidence="2" type="ORF">IMZ16_07450</name>
</gene>